<name>A0A0F8Z2S1_9ZZZZ</name>
<dbReference type="InterPro" id="IPR014030">
    <property type="entry name" value="Ketoacyl_synth_N"/>
</dbReference>
<dbReference type="Pfam" id="PF02801">
    <property type="entry name" value="Ketoacyl-synt_C"/>
    <property type="match status" value="1"/>
</dbReference>
<evidence type="ECO:0000256" key="1">
    <source>
        <dbReference type="ARBA" id="ARBA00008467"/>
    </source>
</evidence>
<keyword evidence="2" id="KW-0808">Transferase</keyword>
<comment type="caution">
    <text evidence="4">The sequence shown here is derived from an EMBL/GenBank/DDBJ whole genome shotgun (WGS) entry which is preliminary data.</text>
</comment>
<dbReference type="EMBL" id="LAZR01066023">
    <property type="protein sequence ID" value="KKK54381.1"/>
    <property type="molecule type" value="Genomic_DNA"/>
</dbReference>
<dbReference type="PANTHER" id="PTHR11712">
    <property type="entry name" value="POLYKETIDE SYNTHASE-RELATED"/>
    <property type="match status" value="1"/>
</dbReference>
<reference evidence="4" key="1">
    <citation type="journal article" date="2015" name="Nature">
        <title>Complex archaea that bridge the gap between prokaryotes and eukaryotes.</title>
        <authorList>
            <person name="Spang A."/>
            <person name="Saw J.H."/>
            <person name="Jorgensen S.L."/>
            <person name="Zaremba-Niedzwiedzka K."/>
            <person name="Martijn J."/>
            <person name="Lind A.E."/>
            <person name="van Eijk R."/>
            <person name="Schleper C."/>
            <person name="Guy L."/>
            <person name="Ettema T.J."/>
        </authorList>
    </citation>
    <scope>NUCLEOTIDE SEQUENCE</scope>
</reference>
<dbReference type="Gene3D" id="3.40.47.10">
    <property type="match status" value="1"/>
</dbReference>
<evidence type="ECO:0000313" key="4">
    <source>
        <dbReference type="EMBL" id="KKK54381.1"/>
    </source>
</evidence>
<dbReference type="Pfam" id="PF00109">
    <property type="entry name" value="ketoacyl-synt"/>
    <property type="match status" value="1"/>
</dbReference>
<dbReference type="AlphaFoldDB" id="A0A0F8Z2S1"/>
<sequence>AFTTLSGAVFEAGQNITLDLGTGLTGQTSVVTSATEPMSNYFTLTDGTFDFETWGAGGMENLTPLWLLKYLPNMLSCHTTIIHGCEGPSNNITCGDASGTMSVGEGARWIERNAADVVIAGAAESKLNHMGLLRQSMMKRTCTADPATAADAVRPFDVDHAGFAIGEGGGLLILEDLERARSRGATICAEFVGFAAACDPAGIDLETANCGGLQYALARAIEQAGITPDDVGVAVAQGTAVPGEDDAEAAAWTDVFGAGRKLPAFTVTGAIGSCFAGSSGIQMVAAIKALQDQRIPPTVNFAVPAVESCLDLAPMARPAEAEYAVSGTFAIGGQSAACIFKRYQA</sequence>
<dbReference type="InterPro" id="IPR000794">
    <property type="entry name" value="Beta-ketoacyl_synthase"/>
</dbReference>
<dbReference type="PROSITE" id="PS52004">
    <property type="entry name" value="KS3_2"/>
    <property type="match status" value="1"/>
</dbReference>
<evidence type="ECO:0000256" key="2">
    <source>
        <dbReference type="ARBA" id="ARBA00022679"/>
    </source>
</evidence>
<dbReference type="InterPro" id="IPR020841">
    <property type="entry name" value="PKS_Beta-ketoAc_synthase_dom"/>
</dbReference>
<dbReference type="InterPro" id="IPR016039">
    <property type="entry name" value="Thiolase-like"/>
</dbReference>
<proteinExistence type="inferred from homology"/>
<feature type="domain" description="Ketosynthase family 3 (KS3)" evidence="3">
    <location>
        <begin position="1"/>
        <end position="342"/>
    </location>
</feature>
<organism evidence="4">
    <name type="scientific">marine sediment metagenome</name>
    <dbReference type="NCBI Taxonomy" id="412755"/>
    <lineage>
        <taxon>unclassified sequences</taxon>
        <taxon>metagenomes</taxon>
        <taxon>ecological metagenomes</taxon>
    </lineage>
</organism>
<comment type="similarity">
    <text evidence="1">Belongs to the thiolase-like superfamily. Beta-ketoacyl-ACP synthases family.</text>
</comment>
<accession>A0A0F8Z2S1</accession>
<dbReference type="InterPro" id="IPR014031">
    <property type="entry name" value="Ketoacyl_synth_C"/>
</dbReference>
<dbReference type="GO" id="GO:0006633">
    <property type="term" value="P:fatty acid biosynthetic process"/>
    <property type="evidence" value="ECO:0007669"/>
    <property type="project" value="TreeGrafter"/>
</dbReference>
<evidence type="ECO:0000259" key="3">
    <source>
        <dbReference type="PROSITE" id="PS52004"/>
    </source>
</evidence>
<gene>
    <name evidence="4" type="ORF">LCGC14_3085320</name>
</gene>
<dbReference type="PANTHER" id="PTHR11712:SF336">
    <property type="entry name" value="3-OXOACYL-[ACYL-CARRIER-PROTEIN] SYNTHASE, MITOCHONDRIAL"/>
    <property type="match status" value="1"/>
</dbReference>
<dbReference type="SUPFAM" id="SSF53901">
    <property type="entry name" value="Thiolase-like"/>
    <property type="match status" value="2"/>
</dbReference>
<dbReference type="GO" id="GO:0005829">
    <property type="term" value="C:cytosol"/>
    <property type="evidence" value="ECO:0007669"/>
    <property type="project" value="TreeGrafter"/>
</dbReference>
<protein>
    <recommendedName>
        <fullName evidence="3">Ketosynthase family 3 (KS3) domain-containing protein</fullName>
    </recommendedName>
</protein>
<dbReference type="GO" id="GO:0004315">
    <property type="term" value="F:3-oxoacyl-[acyl-carrier-protein] synthase activity"/>
    <property type="evidence" value="ECO:0007669"/>
    <property type="project" value="TreeGrafter"/>
</dbReference>
<feature type="non-terminal residue" evidence="4">
    <location>
        <position position="1"/>
    </location>
</feature>